<organism evidence="1 2">
    <name type="scientific">Rhodococcus jostii (strain RHA1)</name>
    <dbReference type="NCBI Taxonomy" id="101510"/>
    <lineage>
        <taxon>Bacteria</taxon>
        <taxon>Bacillati</taxon>
        <taxon>Actinomycetota</taxon>
        <taxon>Actinomycetes</taxon>
        <taxon>Mycobacteriales</taxon>
        <taxon>Nocardiaceae</taxon>
        <taxon>Rhodococcus</taxon>
    </lineage>
</organism>
<geneLocation type="plasmid" evidence="1 2">
    <name>pRHL3</name>
</geneLocation>
<gene>
    <name evidence="1" type="ordered locus">RHA1_ro11110</name>
</gene>
<dbReference type="AlphaFoldDB" id="Q0RVC9"/>
<accession>Q0RVC9</accession>
<dbReference type="eggNOG" id="ENOG5032SD5">
    <property type="taxonomic scope" value="Bacteria"/>
</dbReference>
<sequence length="215" mass="24231">MLRVHEGPCVYPRRVSAGVLTDANVLYSRTLRDWICLLAFRKSPMFHLTWTEDILAELIYHIRKKHPHYSDAQVGGIRDRIIAVAPYGRIKGNVIDSDLAYTDDYDAHLHAAAVQYVVTDDKRFLDFAETNDAILSYEVYTADDFLMLVNQSSPAAVREVLLEQIDYHRRRGGAFNLPASLEAAGATHFAQVIRELMRSRAVADALARPLTATAE</sequence>
<proteinExistence type="predicted"/>
<evidence type="ECO:0000313" key="2">
    <source>
        <dbReference type="Proteomes" id="UP000008710"/>
    </source>
</evidence>
<evidence type="ECO:0008006" key="3">
    <source>
        <dbReference type="Google" id="ProtNLM"/>
    </source>
</evidence>
<evidence type="ECO:0000313" key="1">
    <source>
        <dbReference type="EMBL" id="ABH00757.1"/>
    </source>
</evidence>
<dbReference type="HOGENOM" id="CLU_096418_1_0_11"/>
<dbReference type="EMBL" id="CP000434">
    <property type="protein sequence ID" value="ABH00757.1"/>
    <property type="molecule type" value="Genomic_DNA"/>
</dbReference>
<keyword evidence="1" id="KW-0614">Plasmid</keyword>
<protein>
    <recommendedName>
        <fullName evidence="3">PIN domain-containing protein</fullName>
    </recommendedName>
</protein>
<dbReference type="PATRIC" id="fig|101510.16.peg.8940"/>
<reference evidence="2" key="1">
    <citation type="journal article" date="2006" name="Proc. Natl. Acad. Sci. U.S.A.">
        <title>The complete genome of Rhodococcus sp. RHA1 provides insights into a catabolic powerhouse.</title>
        <authorList>
            <person name="McLeod M.P."/>
            <person name="Warren R.L."/>
            <person name="Hsiao W.W.L."/>
            <person name="Araki N."/>
            <person name="Myhre M."/>
            <person name="Fernandes C."/>
            <person name="Miyazawa D."/>
            <person name="Wong W."/>
            <person name="Lillquist A.L."/>
            <person name="Wang D."/>
            <person name="Dosanjh M."/>
            <person name="Hara H."/>
            <person name="Petrescu A."/>
            <person name="Morin R.D."/>
            <person name="Yang G."/>
            <person name="Stott J.M."/>
            <person name="Schein J.E."/>
            <person name="Shin H."/>
            <person name="Smailus D."/>
            <person name="Siddiqui A.S."/>
            <person name="Marra M.A."/>
            <person name="Jones S.J.M."/>
            <person name="Holt R."/>
            <person name="Brinkman F.S.L."/>
            <person name="Miyauchi K."/>
            <person name="Fukuda M."/>
            <person name="Davies J.E."/>
            <person name="Mohn W.W."/>
            <person name="Eltis L.D."/>
        </authorList>
    </citation>
    <scope>NUCLEOTIDE SEQUENCE [LARGE SCALE GENOMIC DNA]</scope>
    <source>
        <strain evidence="2">RHA1</strain>
    </source>
</reference>
<dbReference type="Proteomes" id="UP000008710">
    <property type="component" value="Plasmid pRHL3"/>
</dbReference>
<name>Q0RVC9_RHOJR</name>
<dbReference type="KEGG" id="rha:RHA1_ro11110"/>